<evidence type="ECO:0000313" key="6">
    <source>
        <dbReference type="Proteomes" id="UP000316270"/>
    </source>
</evidence>
<dbReference type="Proteomes" id="UP000316270">
    <property type="component" value="Chromosome 4"/>
</dbReference>
<sequence>MPRNSMDSQCSAVKGTKGGDDGRFYELEIGGGRVEDAGRSNADDLDPFKDPSLPTPEGPCDGGTQALLFFLSAFMVEALLWGMPATFGTFNAYYKKHPNFRDNHFIPVIGALSTSLPFFGAPLMTHFVTRYRQYQRQMVWVGSAICVLSLLLASFATQVWHLILTQGLGFGIGVLVVYYAVLEMLNSWFVANRGTAYGLLFGAAGLAGIGLPFLFQWLLDTFDYSVTLRFYAFSLVCFVGTPMPFCRGRYTYTTSNPKSWENFNHKILKNPDFCMFWGANLFQGIAVMLPSIYITRFANILNLPDVQGTMVLGLLLGTTVMSQVAIGKATDRFRFSAVPIAAISSLVSACLCILWLFSRSFISLLMFAILFGLFAGGYSTLWPRLNTSLSSCPDTQAFLYGFLACGRGFGVLVSILLSVFFLQHDGDSAQNTVSGYSDMIMLAALVLSISSLLSIASLA</sequence>
<feature type="transmembrane region" description="Helical" evidence="4">
    <location>
        <begin position="338"/>
        <end position="358"/>
    </location>
</feature>
<feature type="compositionally biased region" description="Basic and acidic residues" evidence="3">
    <location>
        <begin position="33"/>
        <end position="49"/>
    </location>
</feature>
<dbReference type="PANTHER" id="PTHR11360:SF287">
    <property type="entry name" value="MFS MONOCARBOXYLATE TRANSPORTER"/>
    <property type="match status" value="1"/>
</dbReference>
<dbReference type="Pfam" id="PF07690">
    <property type="entry name" value="MFS_1"/>
    <property type="match status" value="1"/>
</dbReference>
<evidence type="ECO:0000256" key="1">
    <source>
        <dbReference type="ARBA" id="ARBA00004141"/>
    </source>
</evidence>
<evidence type="ECO:0000256" key="4">
    <source>
        <dbReference type="SAM" id="Phobius"/>
    </source>
</evidence>
<accession>A0A517L328</accession>
<dbReference type="InterPro" id="IPR050327">
    <property type="entry name" value="Proton-linked_MCT"/>
</dbReference>
<dbReference type="PANTHER" id="PTHR11360">
    <property type="entry name" value="MONOCARBOXYLATE TRANSPORTER"/>
    <property type="match status" value="1"/>
</dbReference>
<dbReference type="OrthoDB" id="2213137at2759"/>
<feature type="transmembrane region" description="Helical" evidence="4">
    <location>
        <begin position="137"/>
        <end position="156"/>
    </location>
</feature>
<dbReference type="InterPro" id="IPR011701">
    <property type="entry name" value="MFS"/>
</dbReference>
<feature type="transmembrane region" description="Helical" evidence="4">
    <location>
        <begin position="66"/>
        <end position="84"/>
    </location>
</feature>
<dbReference type="GO" id="GO:0022857">
    <property type="term" value="F:transmembrane transporter activity"/>
    <property type="evidence" value="ECO:0007669"/>
    <property type="project" value="InterPro"/>
</dbReference>
<dbReference type="Gene3D" id="1.20.1250.20">
    <property type="entry name" value="MFS general substrate transporter like domains"/>
    <property type="match status" value="2"/>
</dbReference>
<comment type="similarity">
    <text evidence="2">Belongs to the major facilitator superfamily. Monocarboxylate porter (TC 2.A.1.13) family.</text>
</comment>
<dbReference type="GO" id="GO:0016020">
    <property type="term" value="C:membrane"/>
    <property type="evidence" value="ECO:0007669"/>
    <property type="project" value="UniProtKB-SubCell"/>
</dbReference>
<gene>
    <name evidence="5" type="ORF">FKW77_004158</name>
</gene>
<feature type="compositionally biased region" description="Polar residues" evidence="3">
    <location>
        <begin position="1"/>
        <end position="11"/>
    </location>
</feature>
<protein>
    <recommendedName>
        <fullName evidence="7">Major facilitator superfamily (MFS) profile domain-containing protein</fullName>
    </recommendedName>
</protein>
<evidence type="ECO:0000313" key="5">
    <source>
        <dbReference type="EMBL" id="QDS70051.1"/>
    </source>
</evidence>
<feature type="region of interest" description="Disordered" evidence="3">
    <location>
        <begin position="1"/>
        <end position="57"/>
    </location>
</feature>
<evidence type="ECO:0008006" key="7">
    <source>
        <dbReference type="Google" id="ProtNLM"/>
    </source>
</evidence>
<evidence type="ECO:0000256" key="2">
    <source>
        <dbReference type="ARBA" id="ARBA00006727"/>
    </source>
</evidence>
<proteinExistence type="inferred from homology"/>
<organism evidence="5 6">
    <name type="scientific">Venturia effusa</name>
    <dbReference type="NCBI Taxonomy" id="50376"/>
    <lineage>
        <taxon>Eukaryota</taxon>
        <taxon>Fungi</taxon>
        <taxon>Dikarya</taxon>
        <taxon>Ascomycota</taxon>
        <taxon>Pezizomycotina</taxon>
        <taxon>Dothideomycetes</taxon>
        <taxon>Pleosporomycetidae</taxon>
        <taxon>Venturiales</taxon>
        <taxon>Venturiaceae</taxon>
        <taxon>Venturia</taxon>
    </lineage>
</organism>
<keyword evidence="4" id="KW-1133">Transmembrane helix</keyword>
<reference evidence="5 6" key="1">
    <citation type="submission" date="2019-07" db="EMBL/GenBank/DDBJ databases">
        <title>Finished genome of Venturia effusa.</title>
        <authorList>
            <person name="Young C.A."/>
            <person name="Cox M.P."/>
            <person name="Ganley A.R.D."/>
            <person name="David W.J."/>
        </authorList>
    </citation>
    <scope>NUCLEOTIDE SEQUENCE [LARGE SCALE GENOMIC DNA]</scope>
    <source>
        <strain evidence="6">albino</strain>
    </source>
</reference>
<feature type="compositionally biased region" description="Basic and acidic residues" evidence="3">
    <location>
        <begin position="17"/>
        <end position="26"/>
    </location>
</feature>
<comment type="subcellular location">
    <subcellularLocation>
        <location evidence="1">Membrane</location>
        <topology evidence="1">Multi-pass membrane protein</topology>
    </subcellularLocation>
</comment>
<feature type="transmembrane region" description="Helical" evidence="4">
    <location>
        <begin position="194"/>
        <end position="218"/>
    </location>
</feature>
<feature type="transmembrane region" description="Helical" evidence="4">
    <location>
        <begin position="273"/>
        <end position="294"/>
    </location>
</feature>
<dbReference type="InterPro" id="IPR036259">
    <property type="entry name" value="MFS_trans_sf"/>
</dbReference>
<keyword evidence="6" id="KW-1185">Reference proteome</keyword>
<feature type="transmembrane region" description="Helical" evidence="4">
    <location>
        <begin position="364"/>
        <end position="385"/>
    </location>
</feature>
<feature type="transmembrane region" description="Helical" evidence="4">
    <location>
        <begin position="162"/>
        <end position="182"/>
    </location>
</feature>
<dbReference type="AlphaFoldDB" id="A0A517L328"/>
<dbReference type="EMBL" id="CP042188">
    <property type="protein sequence ID" value="QDS70051.1"/>
    <property type="molecule type" value="Genomic_DNA"/>
</dbReference>
<feature type="transmembrane region" description="Helical" evidence="4">
    <location>
        <begin position="397"/>
        <end position="420"/>
    </location>
</feature>
<evidence type="ECO:0000256" key="3">
    <source>
        <dbReference type="SAM" id="MobiDB-lite"/>
    </source>
</evidence>
<dbReference type="SUPFAM" id="SSF103473">
    <property type="entry name" value="MFS general substrate transporter"/>
    <property type="match status" value="1"/>
</dbReference>
<feature type="transmembrane region" description="Helical" evidence="4">
    <location>
        <begin position="230"/>
        <end position="252"/>
    </location>
</feature>
<feature type="transmembrane region" description="Helical" evidence="4">
    <location>
        <begin position="440"/>
        <end position="458"/>
    </location>
</feature>
<feature type="transmembrane region" description="Helical" evidence="4">
    <location>
        <begin position="306"/>
        <end position="326"/>
    </location>
</feature>
<keyword evidence="4" id="KW-0472">Membrane</keyword>
<keyword evidence="4" id="KW-0812">Transmembrane</keyword>
<name>A0A517L328_9PEZI</name>
<feature type="transmembrane region" description="Helical" evidence="4">
    <location>
        <begin position="104"/>
        <end position="125"/>
    </location>
</feature>